<name>A0A0K9P343_ZOSMR</name>
<sequence>MAMTNLPGDLWRKILEMGVERSGGLDHRDLVCLSISCTLFRRLSSEPLLWTILLERDFPSSPLIHTPNYSPDKSLYKNLFNMHKTRRLVARRVRIMKLKSLIAETSKRLEGLNRLLAEEHSHLKSLMKNIADLEKFRCTSVAQNVWQPELIRTSQSKMLVQTNLSFESGFNVLKMEIQVCKQQIMNYRKAYEVQKLKLAQSEKALIYFKYHPVHGSSLEKDVNYDKIRKRLKRESRVSCS</sequence>
<reference evidence="2" key="1">
    <citation type="journal article" date="2016" name="Nature">
        <title>The genome of the seagrass Zostera marina reveals angiosperm adaptation to the sea.</title>
        <authorList>
            <person name="Olsen J.L."/>
            <person name="Rouze P."/>
            <person name="Verhelst B."/>
            <person name="Lin Y.-C."/>
            <person name="Bayer T."/>
            <person name="Collen J."/>
            <person name="Dattolo E."/>
            <person name="De Paoli E."/>
            <person name="Dittami S."/>
            <person name="Maumus F."/>
            <person name="Michel G."/>
            <person name="Kersting A."/>
            <person name="Lauritano C."/>
            <person name="Lohaus R."/>
            <person name="Toepel M."/>
            <person name="Tonon T."/>
            <person name="Vanneste K."/>
            <person name="Amirebrahimi M."/>
            <person name="Brakel J."/>
            <person name="Bostroem C."/>
            <person name="Chovatia M."/>
            <person name="Grimwood J."/>
            <person name="Jenkins J.W."/>
            <person name="Jueterbock A."/>
            <person name="Mraz A."/>
            <person name="Stam W.T."/>
            <person name="Tice H."/>
            <person name="Bornberg-Bauer E."/>
            <person name="Green P.J."/>
            <person name="Pearson G.A."/>
            <person name="Procaccini G."/>
            <person name="Duarte C.M."/>
            <person name="Schmutz J."/>
            <person name="Reusch T.B.H."/>
            <person name="Van de Peer Y."/>
        </authorList>
    </citation>
    <scope>NUCLEOTIDE SEQUENCE [LARGE SCALE GENOMIC DNA]</scope>
    <source>
        <strain evidence="2">cv. Finnish</strain>
    </source>
</reference>
<keyword evidence="2" id="KW-1185">Reference proteome</keyword>
<dbReference type="AlphaFoldDB" id="A0A0K9P343"/>
<dbReference type="SUPFAM" id="SSF81383">
    <property type="entry name" value="F-box domain"/>
    <property type="match status" value="1"/>
</dbReference>
<gene>
    <name evidence="1" type="ORF">ZOSMA_44G00250</name>
</gene>
<accession>A0A0K9P343</accession>
<dbReference type="STRING" id="29655.A0A0K9P343"/>
<evidence type="ECO:0000313" key="2">
    <source>
        <dbReference type="Proteomes" id="UP000036987"/>
    </source>
</evidence>
<dbReference type="Proteomes" id="UP000036987">
    <property type="component" value="Unassembled WGS sequence"/>
</dbReference>
<evidence type="ECO:0000313" key="1">
    <source>
        <dbReference type="EMBL" id="KMZ62625.1"/>
    </source>
</evidence>
<proteinExistence type="predicted"/>
<comment type="caution">
    <text evidence="1">The sequence shown here is derived from an EMBL/GenBank/DDBJ whole genome shotgun (WGS) entry which is preliminary data.</text>
</comment>
<protein>
    <submittedName>
        <fullName evidence="1">F-box protein SKIP24</fullName>
    </submittedName>
</protein>
<dbReference type="EMBL" id="LFYR01001330">
    <property type="protein sequence ID" value="KMZ62625.1"/>
    <property type="molecule type" value="Genomic_DNA"/>
</dbReference>
<dbReference type="OrthoDB" id="3219396at2759"/>
<dbReference type="OMA" id="PDEIWSR"/>
<organism evidence="1 2">
    <name type="scientific">Zostera marina</name>
    <name type="common">Eelgrass</name>
    <dbReference type="NCBI Taxonomy" id="29655"/>
    <lineage>
        <taxon>Eukaryota</taxon>
        <taxon>Viridiplantae</taxon>
        <taxon>Streptophyta</taxon>
        <taxon>Embryophyta</taxon>
        <taxon>Tracheophyta</taxon>
        <taxon>Spermatophyta</taxon>
        <taxon>Magnoliopsida</taxon>
        <taxon>Liliopsida</taxon>
        <taxon>Zosteraceae</taxon>
        <taxon>Zostera</taxon>
    </lineage>
</organism>
<dbReference type="InterPro" id="IPR036047">
    <property type="entry name" value="F-box-like_dom_sf"/>
</dbReference>